<reference evidence="2" key="1">
    <citation type="submission" date="2016-07" db="EMBL/GenBank/DDBJ databases">
        <title>De novo transcriptome assembly of four accessions of the metal hyperaccumulator plant Noccaea caerulescens.</title>
        <authorList>
            <person name="Blande D."/>
            <person name="Halimaa P."/>
            <person name="Tervahauta A.I."/>
            <person name="Aarts M.G."/>
            <person name="Karenlampi S.O."/>
        </authorList>
    </citation>
    <scope>NUCLEOTIDE SEQUENCE</scope>
</reference>
<dbReference type="EMBL" id="GEVM01005566">
    <property type="protein sequence ID" value="JAV00373.1"/>
    <property type="molecule type" value="Transcribed_RNA"/>
</dbReference>
<accession>A0A1J3EWU8</accession>
<dbReference type="AlphaFoldDB" id="A0A1J3EWU8"/>
<protein>
    <submittedName>
        <fullName evidence="2">Uncharacterized protein</fullName>
    </submittedName>
</protein>
<dbReference type="EMBL" id="GEVI01004697">
    <property type="protein sequence ID" value="JAU27623.1"/>
    <property type="molecule type" value="Transcribed_RNA"/>
</dbReference>
<dbReference type="EMBL" id="GEVK01016343">
    <property type="protein sequence ID" value="JAU36489.1"/>
    <property type="molecule type" value="Transcribed_RNA"/>
</dbReference>
<evidence type="ECO:0000313" key="4">
    <source>
        <dbReference type="EMBL" id="JAV00373.1"/>
    </source>
</evidence>
<organism evidence="2">
    <name type="scientific">Noccaea caerulescens</name>
    <name type="common">Alpine penny-cress</name>
    <name type="synonym">Thlaspi caerulescens</name>
    <dbReference type="NCBI Taxonomy" id="107243"/>
    <lineage>
        <taxon>Eukaryota</taxon>
        <taxon>Viridiplantae</taxon>
        <taxon>Streptophyta</taxon>
        <taxon>Embryophyta</taxon>
        <taxon>Tracheophyta</taxon>
        <taxon>Spermatophyta</taxon>
        <taxon>Magnoliopsida</taxon>
        <taxon>eudicotyledons</taxon>
        <taxon>Gunneridae</taxon>
        <taxon>Pentapetalae</taxon>
        <taxon>rosids</taxon>
        <taxon>malvids</taxon>
        <taxon>Brassicales</taxon>
        <taxon>Brassicaceae</taxon>
        <taxon>Coluteocarpeae</taxon>
        <taxon>Noccaea</taxon>
    </lineage>
</organism>
<evidence type="ECO:0000313" key="3">
    <source>
        <dbReference type="EMBL" id="JAU53203.1"/>
    </source>
</evidence>
<sequence length="100" mass="10446">MISGHFCMELADCAIEGDIAVLLVHVVVASSGLIPKDNAEGFDMSGLALEDLIDCKDLSLGRLGLQLAPQMIPKLRLGDHFISGEETDGVDLGIGLLLGG</sequence>
<proteinExistence type="predicted"/>
<name>A0A1J3EWU8_NOCCA</name>
<gene>
    <name evidence="1" type="ORF">GA_TR12440_c0_g1_i1_g.39841</name>
    <name evidence="2" type="ORF">LC_TR15954_c0_g1_i1_g.54790</name>
    <name evidence="3" type="ORF">LE_TR19463_c0_g1_i1_g.62201</name>
    <name evidence="4" type="ORF">MP_TR1311_c0_g1_i1_g.3382</name>
</gene>
<evidence type="ECO:0000313" key="2">
    <source>
        <dbReference type="EMBL" id="JAU36489.1"/>
    </source>
</evidence>
<dbReference type="EMBL" id="GEVL01024138">
    <property type="protein sequence ID" value="JAU53203.1"/>
    <property type="molecule type" value="Transcribed_RNA"/>
</dbReference>
<evidence type="ECO:0000313" key="1">
    <source>
        <dbReference type="EMBL" id="JAU27623.1"/>
    </source>
</evidence>